<name>Q54G54_DICDI</name>
<organism evidence="2 3">
    <name type="scientific">Dictyostelium discoideum</name>
    <name type="common">Social amoeba</name>
    <dbReference type="NCBI Taxonomy" id="44689"/>
    <lineage>
        <taxon>Eukaryota</taxon>
        <taxon>Amoebozoa</taxon>
        <taxon>Evosea</taxon>
        <taxon>Eumycetozoa</taxon>
        <taxon>Dictyostelia</taxon>
        <taxon>Dictyosteliales</taxon>
        <taxon>Dictyosteliaceae</taxon>
        <taxon>Dictyostelium</taxon>
    </lineage>
</organism>
<keyword evidence="3" id="KW-1185">Reference proteome</keyword>
<gene>
    <name evidence="2" type="ORF">DDB_G0290395</name>
</gene>
<protein>
    <submittedName>
        <fullName evidence="2">Uncharacterized protein</fullName>
    </submittedName>
</protein>
<dbReference type="PANTHER" id="PTHR35476">
    <property type="entry name" value="MUCIN-LIKE PROTEIN"/>
    <property type="match status" value="1"/>
</dbReference>
<dbReference type="EMBL" id="AAFI02000163">
    <property type="protein sequence ID" value="EAL62213.1"/>
    <property type="molecule type" value="Genomic_DNA"/>
</dbReference>
<dbReference type="PANTHER" id="PTHR35476:SF3">
    <property type="entry name" value="SMALL RIBOSOMAL SUBUNIT PROTEIN MS75"/>
    <property type="match status" value="1"/>
</dbReference>
<dbReference type="InParanoid" id="Q54G54"/>
<dbReference type="PaxDb" id="44689-DDB0188867"/>
<dbReference type="dictyBase" id="DDB_G0290395"/>
<reference evidence="2 3" key="1">
    <citation type="journal article" date="2005" name="Nature">
        <title>The genome of the social amoeba Dictyostelium discoideum.</title>
        <authorList>
            <consortium name="The Dictyostelium discoideum Sequencing Consortium"/>
            <person name="Eichinger L."/>
            <person name="Pachebat J.A."/>
            <person name="Glockner G."/>
            <person name="Rajandream M.A."/>
            <person name="Sucgang R."/>
            <person name="Berriman M."/>
            <person name="Song J."/>
            <person name="Olsen R."/>
            <person name="Szafranski K."/>
            <person name="Xu Q."/>
            <person name="Tunggal B."/>
            <person name="Kummerfeld S."/>
            <person name="Madera M."/>
            <person name="Konfortov B.A."/>
            <person name="Rivero F."/>
            <person name="Bankier A.T."/>
            <person name="Lehmann R."/>
            <person name="Hamlin N."/>
            <person name="Davies R."/>
            <person name="Gaudet P."/>
            <person name="Fey P."/>
            <person name="Pilcher K."/>
            <person name="Chen G."/>
            <person name="Saunders D."/>
            <person name="Sodergren E."/>
            <person name="Davis P."/>
            <person name="Kerhornou A."/>
            <person name="Nie X."/>
            <person name="Hall N."/>
            <person name="Anjard C."/>
            <person name="Hemphill L."/>
            <person name="Bason N."/>
            <person name="Farbrother P."/>
            <person name="Desany B."/>
            <person name="Just E."/>
            <person name="Morio T."/>
            <person name="Rost R."/>
            <person name="Churcher C."/>
            <person name="Cooper J."/>
            <person name="Haydock S."/>
            <person name="van Driessche N."/>
            <person name="Cronin A."/>
            <person name="Goodhead I."/>
            <person name="Muzny D."/>
            <person name="Mourier T."/>
            <person name="Pain A."/>
            <person name="Lu M."/>
            <person name="Harper D."/>
            <person name="Lindsay R."/>
            <person name="Hauser H."/>
            <person name="James K."/>
            <person name="Quiles M."/>
            <person name="Madan Babu M."/>
            <person name="Saito T."/>
            <person name="Buchrieser C."/>
            <person name="Wardroper A."/>
            <person name="Felder M."/>
            <person name="Thangavelu M."/>
            <person name="Johnson D."/>
            <person name="Knights A."/>
            <person name="Loulseged H."/>
            <person name="Mungall K."/>
            <person name="Oliver K."/>
            <person name="Price C."/>
            <person name="Quail M.A."/>
            <person name="Urushihara H."/>
            <person name="Hernandez J."/>
            <person name="Rabbinowitsch E."/>
            <person name="Steffen D."/>
            <person name="Sanders M."/>
            <person name="Ma J."/>
            <person name="Kohara Y."/>
            <person name="Sharp S."/>
            <person name="Simmonds M."/>
            <person name="Spiegler S."/>
            <person name="Tivey A."/>
            <person name="Sugano S."/>
            <person name="White B."/>
            <person name="Walker D."/>
            <person name="Woodward J."/>
            <person name="Winckler T."/>
            <person name="Tanaka Y."/>
            <person name="Shaulsky G."/>
            <person name="Schleicher M."/>
            <person name="Weinstock G."/>
            <person name="Rosenthal A."/>
            <person name="Cox E.C."/>
            <person name="Chisholm R.L."/>
            <person name="Gibbs R."/>
            <person name="Loomis W.F."/>
            <person name="Platzer M."/>
            <person name="Kay R.R."/>
            <person name="Williams J."/>
            <person name="Dear P.H."/>
            <person name="Noegel A.A."/>
            <person name="Barrell B."/>
            <person name="Kuspa A."/>
        </authorList>
    </citation>
    <scope>NUCLEOTIDE SEQUENCE [LARGE SCALE GENOMIC DNA]</scope>
    <source>
        <strain evidence="2 3">AX4</strain>
    </source>
</reference>
<dbReference type="KEGG" id="ddi:DDB_G0290395"/>
<dbReference type="HOGENOM" id="CLU_728482_0_0_1"/>
<feature type="region of interest" description="Disordered" evidence="1">
    <location>
        <begin position="353"/>
        <end position="380"/>
    </location>
</feature>
<dbReference type="InterPro" id="IPR052851">
    <property type="entry name" value="GCD1_mitochondrial"/>
</dbReference>
<evidence type="ECO:0000256" key="1">
    <source>
        <dbReference type="SAM" id="MobiDB-lite"/>
    </source>
</evidence>
<dbReference type="VEuPathDB" id="AmoebaDB:DDB_G0290395"/>
<dbReference type="eggNOG" id="ENOG502RD8H">
    <property type="taxonomic scope" value="Eukaryota"/>
</dbReference>
<dbReference type="OMA" id="FCEDEHQ"/>
<feature type="compositionally biased region" description="Acidic residues" evidence="1">
    <location>
        <begin position="361"/>
        <end position="371"/>
    </location>
</feature>
<dbReference type="AlphaFoldDB" id="Q54G54"/>
<feature type="compositionally biased region" description="Polar residues" evidence="1">
    <location>
        <begin position="52"/>
        <end position="64"/>
    </location>
</feature>
<proteinExistence type="predicted"/>
<dbReference type="RefSeq" id="XP_635718.1">
    <property type="nucleotide sequence ID" value="XM_630626.1"/>
</dbReference>
<feature type="region of interest" description="Disordered" evidence="1">
    <location>
        <begin position="49"/>
        <end position="110"/>
    </location>
</feature>
<sequence length="380" mass="44876">MIRNSHKYMCLVKRTLNNGNIIFNSSITLINKNSNNKSKIIQYNQQQLQQNRSFSSTKQLLNEASSEERNTEDEDDDEEYDEDDDEEYDEDEDDENYVEETPEEEFDRELNDDLNELEDEIMDVRPPLYPEIKYELYRLHHDDPSFWDVKRLSQVFTLHPGRVVALLRFVEIEKQEIERGFPVHKELDLALAEQWGCRFHDDDLGEDDNQKVNDYQNFSLQKGVGSNARSINQNYLHQRDVKNKKNVRGKPDPIHQVPTKIPEAFDDQPIYFRGPTYLMPRKKNLVFVDTSRDPFTKKVNPDPMVLIQGIDGSLRTPSTSEKSIIINKVRPEKVKRDYNSILKRPLKYRLASQQYPKVEIQEETEQTEENQEENKQQAEN</sequence>
<comment type="caution">
    <text evidence="2">The sequence shown here is derived from an EMBL/GenBank/DDBJ whole genome shotgun (WGS) entry which is preliminary data.</text>
</comment>
<evidence type="ECO:0000313" key="2">
    <source>
        <dbReference type="EMBL" id="EAL62213.1"/>
    </source>
</evidence>
<accession>Q54G54</accession>
<feature type="compositionally biased region" description="Acidic residues" evidence="1">
    <location>
        <begin position="70"/>
        <end position="110"/>
    </location>
</feature>
<evidence type="ECO:0000313" key="3">
    <source>
        <dbReference type="Proteomes" id="UP000002195"/>
    </source>
</evidence>
<dbReference type="Proteomes" id="UP000002195">
    <property type="component" value="Unassembled WGS sequence"/>
</dbReference>
<dbReference type="GeneID" id="8627636"/>